<feature type="transmembrane region" description="Helical" evidence="6">
    <location>
        <begin position="79"/>
        <end position="96"/>
    </location>
</feature>
<keyword evidence="3 6" id="KW-0812">Transmembrane</keyword>
<dbReference type="EMBL" id="BSSQ01000010">
    <property type="protein sequence ID" value="GLX67928.1"/>
    <property type="molecule type" value="Genomic_DNA"/>
</dbReference>
<evidence type="ECO:0000256" key="4">
    <source>
        <dbReference type="ARBA" id="ARBA00022989"/>
    </source>
</evidence>
<sequence length="212" mass="22994">MERLCFKLPFLHGLLLSIGLILPLGAQNVFIFTQGALQSKFRMALPIVVAAALCDTVLIMLAILGVSVLIINVPVLKTILIAAGVLFLAYIGWMTWRSEGSSQTAAETTRYSPRRQILLAVSVSLFNPHAIMDTIGVIGTSSLHYNGLEKGMFSLACILVSWLWFFALASAGRLIGKLDSSGKLMMVMNKISAVLIWASAIMMLLINAPDLL</sequence>
<keyword evidence="8" id="KW-1185">Reference proteome</keyword>
<proteinExistence type="predicted"/>
<evidence type="ECO:0000256" key="3">
    <source>
        <dbReference type="ARBA" id="ARBA00022692"/>
    </source>
</evidence>
<dbReference type="InterPro" id="IPR001123">
    <property type="entry name" value="LeuE-type"/>
</dbReference>
<feature type="transmembrane region" description="Helical" evidence="6">
    <location>
        <begin position="151"/>
        <end position="175"/>
    </location>
</feature>
<feature type="transmembrane region" description="Helical" evidence="6">
    <location>
        <begin position="187"/>
        <end position="206"/>
    </location>
</feature>
<dbReference type="PANTHER" id="PTHR30086:SF20">
    <property type="entry name" value="ARGININE EXPORTER PROTEIN ARGO-RELATED"/>
    <property type="match status" value="1"/>
</dbReference>
<evidence type="ECO:0000256" key="6">
    <source>
        <dbReference type="SAM" id="Phobius"/>
    </source>
</evidence>
<evidence type="ECO:0000313" key="7">
    <source>
        <dbReference type="EMBL" id="GLX67928.1"/>
    </source>
</evidence>
<feature type="transmembrane region" description="Helical" evidence="6">
    <location>
        <begin position="12"/>
        <end position="32"/>
    </location>
</feature>
<protein>
    <submittedName>
        <fullName evidence="7">Amino-acid transporter YisU</fullName>
    </submittedName>
</protein>
<accession>A0ABQ6GCG3</accession>
<keyword evidence="2" id="KW-1003">Cell membrane</keyword>
<comment type="caution">
    <text evidence="7">The sequence shown here is derived from an EMBL/GenBank/DDBJ whole genome shotgun (WGS) entry which is preliminary data.</text>
</comment>
<keyword evidence="4 6" id="KW-1133">Transmembrane helix</keyword>
<evidence type="ECO:0000313" key="8">
    <source>
        <dbReference type="Proteomes" id="UP001157114"/>
    </source>
</evidence>
<keyword evidence="5 6" id="KW-0472">Membrane</keyword>
<dbReference type="Pfam" id="PF01810">
    <property type="entry name" value="LysE"/>
    <property type="match status" value="1"/>
</dbReference>
<dbReference type="Proteomes" id="UP001157114">
    <property type="component" value="Unassembled WGS sequence"/>
</dbReference>
<feature type="transmembrane region" description="Helical" evidence="6">
    <location>
        <begin position="117"/>
        <end position="139"/>
    </location>
</feature>
<organism evidence="7 8">
    <name type="scientific">Paenibacillus glycanilyticus</name>
    <dbReference type="NCBI Taxonomy" id="126569"/>
    <lineage>
        <taxon>Bacteria</taxon>
        <taxon>Bacillati</taxon>
        <taxon>Bacillota</taxon>
        <taxon>Bacilli</taxon>
        <taxon>Bacillales</taxon>
        <taxon>Paenibacillaceae</taxon>
        <taxon>Paenibacillus</taxon>
    </lineage>
</organism>
<gene>
    <name evidence="7" type="primary">yisU</name>
    <name evidence="7" type="ORF">MU1_22730</name>
</gene>
<evidence type="ECO:0000256" key="1">
    <source>
        <dbReference type="ARBA" id="ARBA00004651"/>
    </source>
</evidence>
<name>A0ABQ6GCG3_9BACL</name>
<feature type="transmembrane region" description="Helical" evidence="6">
    <location>
        <begin position="44"/>
        <end position="73"/>
    </location>
</feature>
<reference evidence="7 8" key="1">
    <citation type="submission" date="2023-03" db="EMBL/GenBank/DDBJ databases">
        <title>Draft genome sequence of the bacteria which degrade cell wall of Tricholomamatutake.</title>
        <authorList>
            <person name="Konishi Y."/>
            <person name="Fukuta Y."/>
            <person name="Shirasaka N."/>
        </authorList>
    </citation>
    <scope>NUCLEOTIDE SEQUENCE [LARGE SCALE GENOMIC DNA]</scope>
    <source>
        <strain evidence="8">mu1</strain>
    </source>
</reference>
<dbReference type="PANTHER" id="PTHR30086">
    <property type="entry name" value="ARGININE EXPORTER PROTEIN ARGO"/>
    <property type="match status" value="1"/>
</dbReference>
<comment type="subcellular location">
    <subcellularLocation>
        <location evidence="1">Cell membrane</location>
        <topology evidence="1">Multi-pass membrane protein</topology>
    </subcellularLocation>
</comment>
<evidence type="ECO:0000256" key="5">
    <source>
        <dbReference type="ARBA" id="ARBA00023136"/>
    </source>
</evidence>
<evidence type="ECO:0000256" key="2">
    <source>
        <dbReference type="ARBA" id="ARBA00022475"/>
    </source>
</evidence>